<feature type="compositionally biased region" description="Polar residues" evidence="13">
    <location>
        <begin position="603"/>
        <end position="618"/>
    </location>
</feature>
<evidence type="ECO:0000256" key="2">
    <source>
        <dbReference type="ARBA" id="ARBA00010304"/>
    </source>
</evidence>
<dbReference type="EMBL" id="JAVRRJ010000008">
    <property type="protein sequence ID" value="KAK5082171.1"/>
    <property type="molecule type" value="Genomic_DNA"/>
</dbReference>
<evidence type="ECO:0000256" key="4">
    <source>
        <dbReference type="ARBA" id="ARBA00022759"/>
    </source>
</evidence>
<dbReference type="Pfam" id="PF23023">
    <property type="entry name" value="Anti-Pycsar_Apyc1"/>
    <property type="match status" value="1"/>
</dbReference>
<reference evidence="15 16" key="1">
    <citation type="submission" date="2023-08" db="EMBL/GenBank/DDBJ databases">
        <title>Black Yeasts Isolated from many extreme environments.</title>
        <authorList>
            <person name="Coleine C."/>
            <person name="Stajich J.E."/>
            <person name="Selbmann L."/>
        </authorList>
    </citation>
    <scope>NUCLEOTIDE SEQUENCE [LARGE SCALE GENOMIC DNA]</scope>
    <source>
        <strain evidence="15 16">CCFEE 5910</strain>
    </source>
</reference>
<feature type="compositionally biased region" description="Polar residues" evidence="13">
    <location>
        <begin position="639"/>
        <end position="652"/>
    </location>
</feature>
<feature type="domain" description="DNA repair metallo-beta-lactamase" evidence="14">
    <location>
        <begin position="415"/>
        <end position="451"/>
    </location>
</feature>
<keyword evidence="9" id="KW-0234">DNA repair</keyword>
<evidence type="ECO:0000256" key="7">
    <source>
        <dbReference type="ARBA" id="ARBA00022839"/>
    </source>
</evidence>
<feature type="compositionally biased region" description="Basic and acidic residues" evidence="13">
    <location>
        <begin position="619"/>
        <end position="628"/>
    </location>
</feature>
<dbReference type="GO" id="GO:0003684">
    <property type="term" value="F:damaged DNA binding"/>
    <property type="evidence" value="ECO:0007669"/>
    <property type="project" value="TreeGrafter"/>
</dbReference>
<evidence type="ECO:0000256" key="13">
    <source>
        <dbReference type="SAM" id="MobiDB-lite"/>
    </source>
</evidence>
<keyword evidence="3" id="KW-0540">Nuclease</keyword>
<dbReference type="InterPro" id="IPR011084">
    <property type="entry name" value="DRMBL"/>
</dbReference>
<keyword evidence="5" id="KW-0227">DNA damage</keyword>
<dbReference type="Gene3D" id="3.40.50.12650">
    <property type="match status" value="1"/>
</dbReference>
<dbReference type="InterPro" id="IPR036866">
    <property type="entry name" value="RibonucZ/Hydroxyglut_hydro"/>
</dbReference>
<dbReference type="AlphaFoldDB" id="A0AAN7SV00"/>
<dbReference type="GO" id="GO:0035312">
    <property type="term" value="F:5'-3' DNA exonuclease activity"/>
    <property type="evidence" value="ECO:0007669"/>
    <property type="project" value="TreeGrafter"/>
</dbReference>
<dbReference type="GO" id="GO:0006310">
    <property type="term" value="P:DNA recombination"/>
    <property type="evidence" value="ECO:0007669"/>
    <property type="project" value="UniProtKB-KW"/>
</dbReference>
<evidence type="ECO:0000256" key="6">
    <source>
        <dbReference type="ARBA" id="ARBA00022801"/>
    </source>
</evidence>
<evidence type="ECO:0000259" key="14">
    <source>
        <dbReference type="Pfam" id="PF07522"/>
    </source>
</evidence>
<sequence>MSTFDGIVDEFPNIRIDYFRQHGKVPPAACFLSHVHSDHLLGLETLRMPFVYCSAATHRILLKMEKYPHRINFSKGILEARKQTYKHLKQILRPLPLNTPIELELGPKSRIRVTLFDANHCPGAVMFLIEGEGRAVLYTGDVRAEPWWVNATIARNPVLIPYTIGQKTLDCIYLDTTFASHQDTHREFPTKSEGLRELVKKMKEAPSDSTFYFRAWTLGYEDVWITLSSLLQSHVHVDEYQFRLFRGVAEDGLDAQPGPALTGFKVGNARQAGCLSTEPNARIHSCEPGMPCHTLLRKSQNTIWVTPIISRLGDGTELAEIGAGGGKGDLYLQREVELSNINGFMLESLRKLCRNASNTEAVDRLESAIDNAQDNHVPRFVIEGHAIDPAKELTIQDFLSLANKQPALTEQEKLPTITSNVIHFPYSRHSSYSELRHLVGTLRPKDICPCTIDLKIWSEEVSMQSLFGDLCSGQEFRYDKSIREEVERRAESSETQSQNQTQRDTQQSESQELEGGEQYKDCSSETASPRVVRISNKPPMHIAGDAHTKDNPRADPPQQPPQTPGTTLPDNRTPRERLEHAWRTLKHTADHHNDNTSEEPSQEVFTNDTPEPNASQAKSDAEVEKSSPEHTTAMPADDVQSQVAEEGNLEQQSEAYEAARICLETGDDADWQDLCIVSLRGRKRVLEEQEI</sequence>
<dbReference type="GO" id="GO:0005634">
    <property type="term" value="C:nucleus"/>
    <property type="evidence" value="ECO:0007669"/>
    <property type="project" value="UniProtKB-SubCell"/>
</dbReference>
<keyword evidence="10" id="KW-0539">Nucleus</keyword>
<dbReference type="Pfam" id="PF07522">
    <property type="entry name" value="DRMBL"/>
    <property type="match status" value="1"/>
</dbReference>
<keyword evidence="6" id="KW-0378">Hydrolase</keyword>
<evidence type="ECO:0000313" key="16">
    <source>
        <dbReference type="Proteomes" id="UP001309876"/>
    </source>
</evidence>
<feature type="region of interest" description="Disordered" evidence="13">
    <location>
        <begin position="588"/>
        <end position="652"/>
    </location>
</feature>
<keyword evidence="7" id="KW-0269">Exonuclease</keyword>
<evidence type="ECO:0000313" key="15">
    <source>
        <dbReference type="EMBL" id="KAK5082171.1"/>
    </source>
</evidence>
<dbReference type="SUPFAM" id="SSF56281">
    <property type="entry name" value="Metallo-hydrolase/oxidoreductase"/>
    <property type="match status" value="1"/>
</dbReference>
<dbReference type="PANTHER" id="PTHR23240:SF8">
    <property type="entry name" value="PROTEIN ARTEMIS"/>
    <property type="match status" value="1"/>
</dbReference>
<dbReference type="GO" id="GO:0006303">
    <property type="term" value="P:double-strand break repair via nonhomologous end joining"/>
    <property type="evidence" value="ECO:0007669"/>
    <property type="project" value="TreeGrafter"/>
</dbReference>
<feature type="compositionally biased region" description="Pro residues" evidence="13">
    <location>
        <begin position="554"/>
        <end position="563"/>
    </location>
</feature>
<dbReference type="GO" id="GO:0004519">
    <property type="term" value="F:endonuclease activity"/>
    <property type="evidence" value="ECO:0007669"/>
    <property type="project" value="UniProtKB-KW"/>
</dbReference>
<comment type="caution">
    <text evidence="15">The sequence shown here is derived from an EMBL/GenBank/DDBJ whole genome shotgun (WGS) entry which is preliminary data.</text>
</comment>
<evidence type="ECO:0000256" key="3">
    <source>
        <dbReference type="ARBA" id="ARBA00022722"/>
    </source>
</evidence>
<accession>A0AAN7SV00</accession>
<dbReference type="GO" id="GO:0036297">
    <property type="term" value="P:interstrand cross-link repair"/>
    <property type="evidence" value="ECO:0007669"/>
    <property type="project" value="TreeGrafter"/>
</dbReference>
<comment type="subcellular location">
    <subcellularLocation>
        <location evidence="1">Nucleus</location>
    </subcellularLocation>
</comment>
<evidence type="ECO:0000256" key="5">
    <source>
        <dbReference type="ARBA" id="ARBA00022763"/>
    </source>
</evidence>
<proteinExistence type="inferred from homology"/>
<protein>
    <recommendedName>
        <fullName evidence="11">Protein artemis</fullName>
    </recommendedName>
    <alternativeName>
        <fullName evidence="12">DNA cross-link repair 1C protein</fullName>
    </alternativeName>
</protein>
<evidence type="ECO:0000256" key="10">
    <source>
        <dbReference type="ARBA" id="ARBA00023242"/>
    </source>
</evidence>
<keyword evidence="8" id="KW-0233">DNA recombination</keyword>
<keyword evidence="16" id="KW-1185">Reference proteome</keyword>
<organism evidence="15 16">
    <name type="scientific">Lithohypha guttulata</name>
    <dbReference type="NCBI Taxonomy" id="1690604"/>
    <lineage>
        <taxon>Eukaryota</taxon>
        <taxon>Fungi</taxon>
        <taxon>Dikarya</taxon>
        <taxon>Ascomycota</taxon>
        <taxon>Pezizomycotina</taxon>
        <taxon>Eurotiomycetes</taxon>
        <taxon>Chaetothyriomycetidae</taxon>
        <taxon>Chaetothyriales</taxon>
        <taxon>Trichomeriaceae</taxon>
        <taxon>Lithohypha</taxon>
    </lineage>
</organism>
<dbReference type="Proteomes" id="UP001309876">
    <property type="component" value="Unassembled WGS sequence"/>
</dbReference>
<evidence type="ECO:0000256" key="8">
    <source>
        <dbReference type="ARBA" id="ARBA00023172"/>
    </source>
</evidence>
<dbReference type="Gene3D" id="3.60.15.10">
    <property type="entry name" value="Ribonuclease Z/Hydroxyacylglutathione hydrolase-like"/>
    <property type="match status" value="2"/>
</dbReference>
<feature type="compositionally biased region" description="Low complexity" evidence="13">
    <location>
        <begin position="493"/>
        <end position="510"/>
    </location>
</feature>
<dbReference type="PANTHER" id="PTHR23240">
    <property type="entry name" value="DNA CROSS-LINK REPAIR PROTEIN PSO2/SNM1-RELATED"/>
    <property type="match status" value="1"/>
</dbReference>
<comment type="similarity">
    <text evidence="2">Belongs to the DNA repair metallo-beta-lactamase (DRMBL) family.</text>
</comment>
<gene>
    <name evidence="15" type="ORF">LTR05_007314</name>
</gene>
<evidence type="ECO:0000256" key="11">
    <source>
        <dbReference type="ARBA" id="ARBA00039759"/>
    </source>
</evidence>
<name>A0AAN7SV00_9EURO</name>
<evidence type="ECO:0000256" key="1">
    <source>
        <dbReference type="ARBA" id="ARBA00004123"/>
    </source>
</evidence>
<evidence type="ECO:0000256" key="9">
    <source>
        <dbReference type="ARBA" id="ARBA00023204"/>
    </source>
</evidence>
<feature type="compositionally biased region" description="Basic and acidic residues" evidence="13">
    <location>
        <begin position="544"/>
        <end position="553"/>
    </location>
</feature>
<feature type="region of interest" description="Disordered" evidence="13">
    <location>
        <begin position="485"/>
        <end position="574"/>
    </location>
</feature>
<keyword evidence="4" id="KW-0255">Endonuclease</keyword>
<dbReference type="GO" id="GO:0000723">
    <property type="term" value="P:telomere maintenance"/>
    <property type="evidence" value="ECO:0007669"/>
    <property type="project" value="TreeGrafter"/>
</dbReference>
<evidence type="ECO:0000256" key="12">
    <source>
        <dbReference type="ARBA" id="ARBA00042677"/>
    </source>
</evidence>